<protein>
    <submittedName>
        <fullName evidence="1">Uncharacterized protein</fullName>
    </submittedName>
</protein>
<keyword evidence="2" id="KW-1185">Reference proteome</keyword>
<sequence>MTVAVLAPRATARTTPAYRYLLGGEATSDHRGSYPSSCYWLPHPRSAEHAHPARPRDRAARS</sequence>
<dbReference type="EMBL" id="BMVW01000003">
    <property type="protein sequence ID" value="GGZ05929.1"/>
    <property type="molecule type" value="Genomic_DNA"/>
</dbReference>
<dbReference type="Proteomes" id="UP000622166">
    <property type="component" value="Unassembled WGS sequence"/>
</dbReference>
<dbReference type="RefSeq" id="WP_189858439.1">
    <property type="nucleotide sequence ID" value="NZ_BMVW01000003.1"/>
</dbReference>
<reference evidence="1" key="2">
    <citation type="submission" date="2020-09" db="EMBL/GenBank/DDBJ databases">
        <authorList>
            <person name="Sun Q."/>
            <person name="Ohkuma M."/>
        </authorList>
    </citation>
    <scope>NUCLEOTIDE SEQUENCE</scope>
    <source>
        <strain evidence="1">JCM 4815</strain>
    </source>
</reference>
<proteinExistence type="predicted"/>
<evidence type="ECO:0000313" key="2">
    <source>
        <dbReference type="Proteomes" id="UP000622166"/>
    </source>
</evidence>
<accession>A0A918PFB9</accession>
<gene>
    <name evidence="1" type="ORF">GCM10010365_26510</name>
</gene>
<name>A0A918PFB9_9ACTN</name>
<evidence type="ECO:0000313" key="1">
    <source>
        <dbReference type="EMBL" id="GGZ05929.1"/>
    </source>
</evidence>
<comment type="caution">
    <text evidence="1">The sequence shown here is derived from an EMBL/GenBank/DDBJ whole genome shotgun (WGS) entry which is preliminary data.</text>
</comment>
<dbReference type="AlphaFoldDB" id="A0A918PFB9"/>
<organism evidence="1 2">
    <name type="scientific">Streptomyces poonensis</name>
    <dbReference type="NCBI Taxonomy" id="68255"/>
    <lineage>
        <taxon>Bacteria</taxon>
        <taxon>Bacillati</taxon>
        <taxon>Actinomycetota</taxon>
        <taxon>Actinomycetes</taxon>
        <taxon>Kitasatosporales</taxon>
        <taxon>Streptomycetaceae</taxon>
        <taxon>Streptomyces</taxon>
    </lineage>
</organism>
<reference evidence="1" key="1">
    <citation type="journal article" date="2014" name="Int. J. Syst. Evol. Microbiol.">
        <title>Complete genome sequence of Corynebacterium casei LMG S-19264T (=DSM 44701T), isolated from a smear-ripened cheese.</title>
        <authorList>
            <consortium name="US DOE Joint Genome Institute (JGI-PGF)"/>
            <person name="Walter F."/>
            <person name="Albersmeier A."/>
            <person name="Kalinowski J."/>
            <person name="Ruckert C."/>
        </authorList>
    </citation>
    <scope>NUCLEOTIDE SEQUENCE</scope>
    <source>
        <strain evidence="1">JCM 4815</strain>
    </source>
</reference>